<dbReference type="InterPro" id="IPR041698">
    <property type="entry name" value="Methyltransf_25"/>
</dbReference>
<comment type="caution">
    <text evidence="2">The sequence shown here is derived from an EMBL/GenBank/DDBJ whole genome shotgun (WGS) entry which is preliminary data.</text>
</comment>
<proteinExistence type="predicted"/>
<evidence type="ECO:0000313" key="3">
    <source>
        <dbReference type="Proteomes" id="UP000317043"/>
    </source>
</evidence>
<evidence type="ECO:0000259" key="1">
    <source>
        <dbReference type="Pfam" id="PF13649"/>
    </source>
</evidence>
<dbReference type="SUPFAM" id="SSF53335">
    <property type="entry name" value="S-adenosyl-L-methionine-dependent methyltransferases"/>
    <property type="match status" value="1"/>
</dbReference>
<dbReference type="Proteomes" id="UP000317043">
    <property type="component" value="Unassembled WGS sequence"/>
</dbReference>
<gene>
    <name evidence="2" type="ORF">FB566_1151</name>
</gene>
<accession>A0A543AST1</accession>
<dbReference type="CDD" id="cd02440">
    <property type="entry name" value="AdoMet_MTases"/>
    <property type="match status" value="1"/>
</dbReference>
<dbReference type="GO" id="GO:0032259">
    <property type="term" value="P:methylation"/>
    <property type="evidence" value="ECO:0007669"/>
    <property type="project" value="UniProtKB-KW"/>
</dbReference>
<protein>
    <submittedName>
        <fullName evidence="2">Methyltransferase family protein</fullName>
    </submittedName>
</protein>
<dbReference type="PANTHER" id="PTHR43591">
    <property type="entry name" value="METHYLTRANSFERASE"/>
    <property type="match status" value="1"/>
</dbReference>
<name>A0A543AST1_9ACTN</name>
<dbReference type="Pfam" id="PF13649">
    <property type="entry name" value="Methyltransf_25"/>
    <property type="match status" value="1"/>
</dbReference>
<dbReference type="EMBL" id="VFOW01000001">
    <property type="protein sequence ID" value="TQL75640.1"/>
    <property type="molecule type" value="Genomic_DNA"/>
</dbReference>
<dbReference type="InParanoid" id="A0A543AST1"/>
<keyword evidence="3" id="KW-1185">Reference proteome</keyword>
<dbReference type="RefSeq" id="WP_142035829.1">
    <property type="nucleotide sequence ID" value="NZ_JBHTGS010000001.1"/>
</dbReference>
<evidence type="ECO:0000313" key="2">
    <source>
        <dbReference type="EMBL" id="TQL75640.1"/>
    </source>
</evidence>
<dbReference type="InterPro" id="IPR029063">
    <property type="entry name" value="SAM-dependent_MTases_sf"/>
</dbReference>
<dbReference type="AlphaFoldDB" id="A0A543AST1"/>
<dbReference type="OrthoDB" id="3818852at2"/>
<keyword evidence="2" id="KW-0489">Methyltransferase</keyword>
<organism evidence="2 3">
    <name type="scientific">Stackebrandtia endophytica</name>
    <dbReference type="NCBI Taxonomy" id="1496996"/>
    <lineage>
        <taxon>Bacteria</taxon>
        <taxon>Bacillati</taxon>
        <taxon>Actinomycetota</taxon>
        <taxon>Actinomycetes</taxon>
        <taxon>Glycomycetales</taxon>
        <taxon>Glycomycetaceae</taxon>
        <taxon>Stackebrandtia</taxon>
    </lineage>
</organism>
<sequence length="258" mass="28835">MTDPVAHFYDQLAEDYHLNFRDWDSSVVTQGEFFSRLIASRLGDGPVSILDSCCGIGTQALGLALHGHQVTGSDISTIAVRRAHAEARARGISLSVATADMRRLPFADEAFDVVVCADNALPHLLDEAQLSMALRELSRVLRTGGLLVATIRDYRQARRDRMTGTAPLRTHDGRAMSFQLWNWHDDGRRYDLRHIQLTADDVADWRVTTRHTSYWAITPDELSDIAVTSGFDDLEWCEPAEVGFYQPILLGTRSTTMS</sequence>
<dbReference type="Gene3D" id="3.40.50.150">
    <property type="entry name" value="Vaccinia Virus protein VP39"/>
    <property type="match status" value="1"/>
</dbReference>
<dbReference type="GO" id="GO:0008168">
    <property type="term" value="F:methyltransferase activity"/>
    <property type="evidence" value="ECO:0007669"/>
    <property type="project" value="UniProtKB-KW"/>
</dbReference>
<feature type="domain" description="Methyltransferase" evidence="1">
    <location>
        <begin position="49"/>
        <end position="145"/>
    </location>
</feature>
<reference evidence="2 3" key="1">
    <citation type="submission" date="2019-06" db="EMBL/GenBank/DDBJ databases">
        <title>Sequencing the genomes of 1000 actinobacteria strains.</title>
        <authorList>
            <person name="Klenk H.-P."/>
        </authorList>
    </citation>
    <scope>NUCLEOTIDE SEQUENCE [LARGE SCALE GENOMIC DNA]</scope>
    <source>
        <strain evidence="2 3">DSM 45928</strain>
    </source>
</reference>
<keyword evidence="2" id="KW-0808">Transferase</keyword>